<reference evidence="4" key="1">
    <citation type="journal article" date="2019" name="Int. J. Syst. Evol. Microbiol.">
        <title>The Global Catalogue of Microorganisms (GCM) 10K type strain sequencing project: providing services to taxonomists for standard genome sequencing and annotation.</title>
        <authorList>
            <consortium name="The Broad Institute Genomics Platform"/>
            <consortium name="The Broad Institute Genome Sequencing Center for Infectious Disease"/>
            <person name="Wu L."/>
            <person name="Ma J."/>
        </authorList>
    </citation>
    <scope>NUCLEOTIDE SEQUENCE [LARGE SCALE GENOMIC DNA]</scope>
    <source>
        <strain evidence="4">KCTC 42282</strain>
    </source>
</reference>
<feature type="domain" description="DUF6456" evidence="2">
    <location>
        <begin position="159"/>
        <end position="293"/>
    </location>
</feature>
<protein>
    <submittedName>
        <fullName evidence="3">DUF6456 domain-containing protein</fullName>
    </submittedName>
</protein>
<comment type="caution">
    <text evidence="3">The sequence shown here is derived from an EMBL/GenBank/DDBJ whole genome shotgun (WGS) entry which is preliminary data.</text>
</comment>
<sequence length="310" mass="32893">MNKHPVHASVCDTVAARAKLGKANRPRQASQPGGAGREDGTGRLLARLAVSGAFLTPSVDGRDAWSIGFTGARRLANGGGVSLGGGAVDGAMVRGLLTAGALEREAGAARQRLVLSQAGRARLRRAGAAVQGPDGDPWRAQHADLGHEERRVDGEMQRVRVNHAESPLAWLRRRRDRSGEAMIDEAAFAAGERLRADMTRAQMTPRVTASWETPVSAGNGGRLRQEPGDMAMAARQRVSRALAAAGDEFAGVLVDVCGFLKGLEQVEKERAWPARSGKLILRMALARLAAHYGLAAARGPERASTRAWRG</sequence>
<evidence type="ECO:0000313" key="3">
    <source>
        <dbReference type="EMBL" id="MFC3639730.1"/>
    </source>
</evidence>
<dbReference type="RefSeq" id="WP_244642960.1">
    <property type="nucleotide sequence ID" value="NZ_BNCG01000004.1"/>
</dbReference>
<dbReference type="Pfam" id="PF20057">
    <property type="entry name" value="DUF6456"/>
    <property type="match status" value="1"/>
</dbReference>
<gene>
    <name evidence="3" type="ORF">ACFONL_20525</name>
</gene>
<dbReference type="EMBL" id="JBHRYC010000098">
    <property type="protein sequence ID" value="MFC3639730.1"/>
    <property type="molecule type" value="Genomic_DNA"/>
</dbReference>
<evidence type="ECO:0000256" key="1">
    <source>
        <dbReference type="SAM" id="MobiDB-lite"/>
    </source>
</evidence>
<dbReference type="InterPro" id="IPR045599">
    <property type="entry name" value="DUF6456"/>
</dbReference>
<feature type="region of interest" description="Disordered" evidence="1">
    <location>
        <begin position="19"/>
        <end position="40"/>
    </location>
</feature>
<evidence type="ECO:0000259" key="2">
    <source>
        <dbReference type="Pfam" id="PF20057"/>
    </source>
</evidence>
<evidence type="ECO:0000313" key="4">
    <source>
        <dbReference type="Proteomes" id="UP001595704"/>
    </source>
</evidence>
<organism evidence="3 4">
    <name type="scientific">Camelimonas fluminis</name>
    <dbReference type="NCBI Taxonomy" id="1576911"/>
    <lineage>
        <taxon>Bacteria</taxon>
        <taxon>Pseudomonadati</taxon>
        <taxon>Pseudomonadota</taxon>
        <taxon>Alphaproteobacteria</taxon>
        <taxon>Hyphomicrobiales</taxon>
        <taxon>Chelatococcaceae</taxon>
        <taxon>Camelimonas</taxon>
    </lineage>
</organism>
<keyword evidence="4" id="KW-1185">Reference proteome</keyword>
<accession>A0ABV7UM50</accession>
<proteinExistence type="predicted"/>
<dbReference type="Proteomes" id="UP001595704">
    <property type="component" value="Unassembled WGS sequence"/>
</dbReference>
<name>A0ABV7UM50_9HYPH</name>